<dbReference type="RefSeq" id="XP_022324747.1">
    <property type="nucleotide sequence ID" value="XM_022469039.1"/>
</dbReference>
<dbReference type="KEGG" id="cvn:111125331"/>
<comment type="subcellular location">
    <subcellularLocation>
        <location evidence="1">Secreted</location>
    </subcellularLocation>
</comment>
<dbReference type="PRINTS" id="PR00007">
    <property type="entry name" value="COMPLEMNTC1Q"/>
</dbReference>
<keyword evidence="7" id="KW-1185">Reference proteome</keyword>
<feature type="chain" id="PRO_5034204959" evidence="5">
    <location>
        <begin position="26"/>
        <end position="360"/>
    </location>
</feature>
<dbReference type="PANTHER" id="PTHR22923:SF116">
    <property type="entry name" value="C1Q DOMAIN-CONTAINING PROTEIN"/>
    <property type="match status" value="1"/>
</dbReference>
<gene>
    <name evidence="8" type="primary">LOC111125331</name>
</gene>
<feature type="domain" description="C1q" evidence="6">
    <location>
        <begin position="223"/>
        <end position="360"/>
    </location>
</feature>
<dbReference type="InterPro" id="IPR050822">
    <property type="entry name" value="Cerebellin_Synaptic_Org"/>
</dbReference>
<organism evidence="7 8">
    <name type="scientific">Crassostrea virginica</name>
    <name type="common">Eastern oyster</name>
    <dbReference type="NCBI Taxonomy" id="6565"/>
    <lineage>
        <taxon>Eukaryota</taxon>
        <taxon>Metazoa</taxon>
        <taxon>Spiralia</taxon>
        <taxon>Lophotrochozoa</taxon>
        <taxon>Mollusca</taxon>
        <taxon>Bivalvia</taxon>
        <taxon>Autobranchia</taxon>
        <taxon>Pteriomorphia</taxon>
        <taxon>Ostreida</taxon>
        <taxon>Ostreoidea</taxon>
        <taxon>Ostreidae</taxon>
        <taxon>Crassostrea</taxon>
    </lineage>
</organism>
<keyword evidence="3 5" id="KW-0732">Signal</keyword>
<reference evidence="7" key="1">
    <citation type="submission" date="2024-06" db="UniProtKB">
        <authorList>
            <consortium name="RefSeq"/>
        </authorList>
    </citation>
    <scope>NUCLEOTIDE SEQUENCE [LARGE SCALE GENOMIC DNA]</scope>
</reference>
<dbReference type="Proteomes" id="UP000694844">
    <property type="component" value="Chromosome 1"/>
</dbReference>
<dbReference type="AlphaFoldDB" id="A0A8B8D9H8"/>
<accession>A0A8B8D9H8</accession>
<evidence type="ECO:0000256" key="5">
    <source>
        <dbReference type="SAM" id="SignalP"/>
    </source>
</evidence>
<protein>
    <submittedName>
        <fullName evidence="8">Heavy metal-binding protein HIP-like</fullName>
    </submittedName>
</protein>
<evidence type="ECO:0000256" key="1">
    <source>
        <dbReference type="ARBA" id="ARBA00004613"/>
    </source>
</evidence>
<sequence length="360" mass="40711">MNMLAKLSSAVTILFLFVSKIFVDADLSPELREIFQRLDVLERNVTKLGTENKELKEDLRKQKESFDNYKSIMSTKHDDFTRQDLMMQKDIKFIKFKDLKSIDTTLIQMASDLSSTKTNVTERFAELENDIKLKARLDDVARIDMRLQEAMDGLETLKKVVNDSNANVVNKIDNDVNGVMNALTLKMRTQTEFNGKQSKKLEDMENSVTELQHSLVGVDSILQNRTPPSFYAFMSYPVAVTGPQQRMVYDTIRTNNGNAYNNSTGIFIVPETGTYVFSWTCFSYVEEYIRLEIVVAGTIYGGTLSDTQETGDADTETGLVVVNARAGDEVFIRTQNNGPGNGRLYVEFESVSTFSGWKIS</sequence>
<feature type="signal peptide" evidence="5">
    <location>
        <begin position="1"/>
        <end position="25"/>
    </location>
</feature>
<reference evidence="8" key="2">
    <citation type="submission" date="2025-08" db="UniProtKB">
        <authorList>
            <consortium name="RefSeq"/>
        </authorList>
    </citation>
    <scope>IDENTIFICATION</scope>
    <source>
        <tissue evidence="8">Whole sample</tissue>
    </source>
</reference>
<dbReference type="InterPro" id="IPR001073">
    <property type="entry name" value="C1q_dom"/>
</dbReference>
<evidence type="ECO:0000313" key="8">
    <source>
        <dbReference type="RefSeq" id="XP_022324747.1"/>
    </source>
</evidence>
<evidence type="ECO:0000256" key="4">
    <source>
        <dbReference type="SAM" id="Coils"/>
    </source>
</evidence>
<evidence type="ECO:0000259" key="6">
    <source>
        <dbReference type="PROSITE" id="PS50871"/>
    </source>
</evidence>
<dbReference type="SUPFAM" id="SSF49842">
    <property type="entry name" value="TNF-like"/>
    <property type="match status" value="1"/>
</dbReference>
<name>A0A8B8D9H8_CRAVI</name>
<dbReference type="PROSITE" id="PS50871">
    <property type="entry name" value="C1Q"/>
    <property type="match status" value="1"/>
</dbReference>
<dbReference type="GeneID" id="111125331"/>
<evidence type="ECO:0000256" key="3">
    <source>
        <dbReference type="ARBA" id="ARBA00022729"/>
    </source>
</evidence>
<evidence type="ECO:0000313" key="7">
    <source>
        <dbReference type="Proteomes" id="UP000694844"/>
    </source>
</evidence>
<dbReference type="InterPro" id="IPR008983">
    <property type="entry name" value="Tumour_necrosis_fac-like_dom"/>
</dbReference>
<feature type="coiled-coil region" evidence="4">
    <location>
        <begin position="38"/>
        <end position="72"/>
    </location>
</feature>
<evidence type="ECO:0000256" key="2">
    <source>
        <dbReference type="ARBA" id="ARBA00022525"/>
    </source>
</evidence>
<keyword evidence="2" id="KW-0964">Secreted</keyword>
<dbReference type="GO" id="GO:0005576">
    <property type="term" value="C:extracellular region"/>
    <property type="evidence" value="ECO:0007669"/>
    <property type="project" value="UniProtKB-SubCell"/>
</dbReference>
<keyword evidence="4" id="KW-0175">Coiled coil</keyword>
<dbReference type="SMART" id="SM00110">
    <property type="entry name" value="C1Q"/>
    <property type="match status" value="1"/>
</dbReference>
<dbReference type="Gene3D" id="2.60.120.40">
    <property type="match status" value="1"/>
</dbReference>
<proteinExistence type="predicted"/>
<dbReference type="Pfam" id="PF00386">
    <property type="entry name" value="C1q"/>
    <property type="match status" value="1"/>
</dbReference>
<dbReference type="OrthoDB" id="6046418at2759"/>
<dbReference type="PANTHER" id="PTHR22923">
    <property type="entry name" value="CEREBELLIN-RELATED"/>
    <property type="match status" value="1"/>
</dbReference>